<dbReference type="Pfam" id="PF18565">
    <property type="entry name" value="Glyco_hydro2_C5"/>
    <property type="match status" value="1"/>
</dbReference>
<accession>A0A7X9P312</accession>
<evidence type="ECO:0000313" key="10">
    <source>
        <dbReference type="EMBL" id="NME68636.1"/>
    </source>
</evidence>
<comment type="similarity">
    <text evidence="1">Belongs to the glycosyl hydrolase 2 family.</text>
</comment>
<dbReference type="InterPro" id="IPR013783">
    <property type="entry name" value="Ig-like_fold"/>
</dbReference>
<name>A0A7X9P312_9BACT</name>
<dbReference type="GO" id="GO:0004553">
    <property type="term" value="F:hydrolase activity, hydrolyzing O-glycosyl compounds"/>
    <property type="evidence" value="ECO:0007669"/>
    <property type="project" value="InterPro"/>
</dbReference>
<evidence type="ECO:0000256" key="4">
    <source>
        <dbReference type="SAM" id="SignalP"/>
    </source>
</evidence>
<keyword evidence="2" id="KW-0378">Hydrolase</keyword>
<dbReference type="InterPro" id="IPR032311">
    <property type="entry name" value="DUF4982"/>
</dbReference>
<feature type="domain" description="Glycosyl hydrolases family 2 sugar binding" evidence="7">
    <location>
        <begin position="81"/>
        <end position="163"/>
    </location>
</feature>
<feature type="chain" id="PRO_5031014871" evidence="4">
    <location>
        <begin position="21"/>
        <end position="831"/>
    </location>
</feature>
<dbReference type="InterPro" id="IPR023232">
    <property type="entry name" value="Glyco_hydro_2_AS"/>
</dbReference>
<keyword evidence="3" id="KW-0326">Glycosidase</keyword>
<dbReference type="InterPro" id="IPR006102">
    <property type="entry name" value="Ig-like_GH2"/>
</dbReference>
<evidence type="ECO:0000313" key="11">
    <source>
        <dbReference type="Proteomes" id="UP000576082"/>
    </source>
</evidence>
<evidence type="ECO:0000256" key="2">
    <source>
        <dbReference type="ARBA" id="ARBA00022801"/>
    </source>
</evidence>
<sequence length="831" mass="94356">MKYYLINLLVLLVCSITAFGQSKGHTDFNKDWKFYKGEVKDGQSPTLDDNKWRTVQIPHDWAIEGPFSVEYNARCGGLPFHGEGWYRKSFTLTNTQKGKNIGIEFEGVMKNSEVWINGHYLGKRPFGYLGFEYDLTPYIKQEGENIVAVKAKPEDLSSRWYPGAGIYRKVWLNVHEDIRIAHWGTFVKANDVSSKVANIDIKLEIQNYTETDKVVSIAQSIINEEGETVKVLNQKAIAEGSTISINEQSFNLIRPQLWTLENPHLYQLVTELKDVDGNILDHYITKFGVRDIKFTPNDGFFLNGKRTEMKGVCLHHDLGPLGTAVNKRATVRQLEIMKEMGVNAIRTSHNPPSREQLEACDVMGILVLDEAFDEWGIQKIENGYHTVYEEWHESDLRDMIRRDRNHPSIIMWSIGNEIREQKVKDGWKVAQHLGQICHEEDPSRPNTAGFNQYENSIKNKLAHHVDIVGFNYKAAKYKEIKENYPEWIVYGSETESITSSRGVYHAPFLEKYEKNTDHQVTGYDIIGPIWSYPPDMEFKFLEENPSILGEFMWTGFDYLGEPTPYGGRDNSTNGYWNDDWPNKSSFFGPVDLCGFKKDRFYLYQSQWTNAPMVHLLPHWNWKGFEGQEIPVFAYTNAEEVELFLNGKSLGKKVKGVDKGIVPVKFMYYEGPTDFPSPYRLRWDVPYEKGELKAVAYSNGQVVGEEIIKTTSKAKTIELTADRKVISSEDGEDLVFVTARALDAEGNFCATFNGQIQFSVNGDGTFEATGNGDPSSLVLPNSKKLKFFNGMALVIARANQGDGGTITISASGKGLKKAVIAVETKADVKNFN</sequence>
<dbReference type="InterPro" id="IPR051913">
    <property type="entry name" value="GH2_Domain-Containing"/>
</dbReference>
<dbReference type="EMBL" id="JABANE010000026">
    <property type="protein sequence ID" value="NME68636.1"/>
    <property type="molecule type" value="Genomic_DNA"/>
</dbReference>
<feature type="domain" description="DUF4982" evidence="8">
    <location>
        <begin position="626"/>
        <end position="702"/>
    </location>
</feature>
<reference evidence="10 11" key="1">
    <citation type="submission" date="2020-04" db="EMBL/GenBank/DDBJ databases">
        <title>Flammeovirga sp. SR4, a novel species isolated from seawater.</title>
        <authorList>
            <person name="Wang X."/>
        </authorList>
    </citation>
    <scope>NUCLEOTIDE SEQUENCE [LARGE SCALE GENOMIC DNA]</scope>
    <source>
        <strain evidence="10 11">ATCC 23126</strain>
    </source>
</reference>
<evidence type="ECO:0000256" key="1">
    <source>
        <dbReference type="ARBA" id="ARBA00007401"/>
    </source>
</evidence>
<protein>
    <submittedName>
        <fullName evidence="10">DUF4982 domain-containing protein</fullName>
    </submittedName>
</protein>
<dbReference type="Gene3D" id="3.20.20.80">
    <property type="entry name" value="Glycosidases"/>
    <property type="match status" value="1"/>
</dbReference>
<dbReference type="InterPro" id="IPR006101">
    <property type="entry name" value="Glyco_hydro_2"/>
</dbReference>
<dbReference type="Pfam" id="PF00703">
    <property type="entry name" value="Glyco_hydro_2"/>
    <property type="match status" value="1"/>
</dbReference>
<dbReference type="Pfam" id="PF02837">
    <property type="entry name" value="Glyco_hydro_2_N"/>
    <property type="match status" value="1"/>
</dbReference>
<dbReference type="PRINTS" id="PR00132">
    <property type="entry name" value="GLHYDRLASE2"/>
</dbReference>
<keyword evidence="4" id="KW-0732">Signal</keyword>
<dbReference type="SUPFAM" id="SSF49303">
    <property type="entry name" value="beta-Galactosidase/glucuronidase domain"/>
    <property type="match status" value="1"/>
</dbReference>
<dbReference type="InterPro" id="IPR006104">
    <property type="entry name" value="Glyco_hydro_2_N"/>
</dbReference>
<dbReference type="Gene3D" id="2.60.120.260">
    <property type="entry name" value="Galactose-binding domain-like"/>
    <property type="match status" value="1"/>
</dbReference>
<evidence type="ECO:0000259" key="6">
    <source>
        <dbReference type="Pfam" id="PF02836"/>
    </source>
</evidence>
<dbReference type="SUPFAM" id="SSF49785">
    <property type="entry name" value="Galactose-binding domain-like"/>
    <property type="match status" value="1"/>
</dbReference>
<dbReference type="Pfam" id="PF16355">
    <property type="entry name" value="DUF4982"/>
    <property type="match status" value="1"/>
</dbReference>
<dbReference type="PANTHER" id="PTHR42732:SF1">
    <property type="entry name" value="BETA-MANNOSIDASE"/>
    <property type="match status" value="1"/>
</dbReference>
<organism evidence="10 11">
    <name type="scientific">Flammeovirga aprica JL-4</name>
    <dbReference type="NCBI Taxonomy" id="694437"/>
    <lineage>
        <taxon>Bacteria</taxon>
        <taxon>Pseudomonadati</taxon>
        <taxon>Bacteroidota</taxon>
        <taxon>Cytophagia</taxon>
        <taxon>Cytophagales</taxon>
        <taxon>Flammeovirgaceae</taxon>
        <taxon>Flammeovirga</taxon>
    </lineage>
</organism>
<evidence type="ECO:0000259" key="5">
    <source>
        <dbReference type="Pfam" id="PF00703"/>
    </source>
</evidence>
<dbReference type="Proteomes" id="UP000576082">
    <property type="component" value="Unassembled WGS sequence"/>
</dbReference>
<dbReference type="RefSeq" id="WP_169656937.1">
    <property type="nucleotide sequence ID" value="NZ_JABANE010000026.1"/>
</dbReference>
<evidence type="ECO:0000259" key="7">
    <source>
        <dbReference type="Pfam" id="PF02837"/>
    </source>
</evidence>
<evidence type="ECO:0000259" key="9">
    <source>
        <dbReference type="Pfam" id="PF18565"/>
    </source>
</evidence>
<comment type="caution">
    <text evidence="10">The sequence shown here is derived from an EMBL/GenBank/DDBJ whole genome shotgun (WGS) entry which is preliminary data.</text>
</comment>
<dbReference type="InterPro" id="IPR006103">
    <property type="entry name" value="Glyco_hydro_2_cat"/>
</dbReference>
<feature type="domain" description="Glycoside hydrolase family 2 immunoglobulin-like beta-sandwich" evidence="5">
    <location>
        <begin position="185"/>
        <end position="290"/>
    </location>
</feature>
<proteinExistence type="inferred from homology"/>
<feature type="signal peptide" evidence="4">
    <location>
        <begin position="1"/>
        <end position="20"/>
    </location>
</feature>
<dbReference type="InterPro" id="IPR008979">
    <property type="entry name" value="Galactose-bd-like_sf"/>
</dbReference>
<gene>
    <name evidence="10" type="ORF">HHU12_11750</name>
</gene>
<keyword evidence="11" id="KW-1185">Reference proteome</keyword>
<dbReference type="GO" id="GO:0005975">
    <property type="term" value="P:carbohydrate metabolic process"/>
    <property type="evidence" value="ECO:0007669"/>
    <property type="project" value="InterPro"/>
</dbReference>
<dbReference type="SUPFAM" id="SSF51445">
    <property type="entry name" value="(Trans)glycosidases"/>
    <property type="match status" value="1"/>
</dbReference>
<dbReference type="AlphaFoldDB" id="A0A7X9P312"/>
<evidence type="ECO:0000259" key="8">
    <source>
        <dbReference type="Pfam" id="PF16355"/>
    </source>
</evidence>
<dbReference type="InterPro" id="IPR017853">
    <property type="entry name" value="GH"/>
</dbReference>
<feature type="domain" description="Glycoside hydrolase family 2" evidence="9">
    <location>
        <begin position="716"/>
        <end position="819"/>
    </location>
</feature>
<feature type="domain" description="Glycoside hydrolase family 2 catalytic" evidence="6">
    <location>
        <begin position="298"/>
        <end position="473"/>
    </location>
</feature>
<dbReference type="InterPro" id="IPR036156">
    <property type="entry name" value="Beta-gal/glucu_dom_sf"/>
</dbReference>
<dbReference type="PANTHER" id="PTHR42732">
    <property type="entry name" value="BETA-GALACTOSIDASE"/>
    <property type="match status" value="1"/>
</dbReference>
<evidence type="ECO:0000256" key="3">
    <source>
        <dbReference type="ARBA" id="ARBA00023295"/>
    </source>
</evidence>
<dbReference type="Gene3D" id="2.60.40.10">
    <property type="entry name" value="Immunoglobulins"/>
    <property type="match status" value="3"/>
</dbReference>
<dbReference type="InterPro" id="IPR040605">
    <property type="entry name" value="Glyco_hydro2_dom5"/>
</dbReference>
<dbReference type="PROSITE" id="PS00608">
    <property type="entry name" value="GLYCOSYL_HYDROL_F2_2"/>
    <property type="match status" value="1"/>
</dbReference>
<dbReference type="Pfam" id="PF02836">
    <property type="entry name" value="Glyco_hydro_2_C"/>
    <property type="match status" value="1"/>
</dbReference>